<accession>A0A3M2M244</accession>
<dbReference type="PANTHER" id="PTHR39332">
    <property type="entry name" value="BLL4707 PROTEIN"/>
    <property type="match status" value="1"/>
</dbReference>
<name>A0A3M2M244_9ACTN</name>
<evidence type="ECO:0000313" key="2">
    <source>
        <dbReference type="Proteomes" id="UP000282674"/>
    </source>
</evidence>
<dbReference type="AlphaFoldDB" id="A0A3M2M244"/>
<keyword evidence="2" id="KW-1185">Reference proteome</keyword>
<protein>
    <submittedName>
        <fullName evidence="1">SRPBCC family protein</fullName>
    </submittedName>
</protein>
<organism evidence="1 2">
    <name type="scientific">Actinomadura harenae</name>
    <dbReference type="NCBI Taxonomy" id="2483351"/>
    <lineage>
        <taxon>Bacteria</taxon>
        <taxon>Bacillati</taxon>
        <taxon>Actinomycetota</taxon>
        <taxon>Actinomycetes</taxon>
        <taxon>Streptosporangiales</taxon>
        <taxon>Thermomonosporaceae</taxon>
        <taxon>Actinomadura</taxon>
    </lineage>
</organism>
<reference evidence="1 2" key="1">
    <citation type="submission" date="2018-10" db="EMBL/GenBank/DDBJ databases">
        <title>Isolation from soil.</title>
        <authorList>
            <person name="Hu J."/>
        </authorList>
    </citation>
    <scope>NUCLEOTIDE SEQUENCE [LARGE SCALE GENOMIC DNA]</scope>
    <source>
        <strain evidence="1 2">NEAU-Ht49</strain>
    </source>
</reference>
<dbReference type="RefSeq" id="WP_122195083.1">
    <property type="nucleotide sequence ID" value="NZ_JBHSKC010000008.1"/>
</dbReference>
<dbReference type="Pfam" id="PF10604">
    <property type="entry name" value="Polyketide_cyc2"/>
    <property type="match status" value="1"/>
</dbReference>
<gene>
    <name evidence="1" type="ORF">EBO15_15400</name>
</gene>
<dbReference type="Gene3D" id="3.30.530.20">
    <property type="match status" value="1"/>
</dbReference>
<evidence type="ECO:0000313" key="1">
    <source>
        <dbReference type="EMBL" id="RMI43626.1"/>
    </source>
</evidence>
<proteinExistence type="predicted"/>
<sequence>MPKPYASVVIDAPVDDVWTWVRAFGGIAEWHPALDSCVLQEGDDHTVGSVRRLTSGDAVFVERLTALDDAARTQTYEFLESPFPVRDYRATIRVAPVTSSGATFVEWWADYEADETETGWLTPFFRDQVFAAGLAELGAHVTRPH</sequence>
<dbReference type="EMBL" id="RFFG01000024">
    <property type="protein sequence ID" value="RMI43626.1"/>
    <property type="molecule type" value="Genomic_DNA"/>
</dbReference>
<dbReference type="PANTHER" id="PTHR39332:SF7">
    <property type="entry name" value="SRPBCC FAMILY PROTEIN"/>
    <property type="match status" value="1"/>
</dbReference>
<dbReference type="SUPFAM" id="SSF55961">
    <property type="entry name" value="Bet v1-like"/>
    <property type="match status" value="1"/>
</dbReference>
<comment type="caution">
    <text evidence="1">The sequence shown here is derived from an EMBL/GenBank/DDBJ whole genome shotgun (WGS) entry which is preliminary data.</text>
</comment>
<dbReference type="OrthoDB" id="6024794at2"/>
<dbReference type="Proteomes" id="UP000282674">
    <property type="component" value="Unassembled WGS sequence"/>
</dbReference>
<dbReference type="CDD" id="cd07821">
    <property type="entry name" value="PYR_PYL_RCAR_like"/>
    <property type="match status" value="1"/>
</dbReference>
<dbReference type="InterPro" id="IPR023393">
    <property type="entry name" value="START-like_dom_sf"/>
</dbReference>
<dbReference type="InterPro" id="IPR019587">
    <property type="entry name" value="Polyketide_cyclase/dehydratase"/>
</dbReference>